<dbReference type="CDD" id="cd00761">
    <property type="entry name" value="Glyco_tranf_GTA_type"/>
    <property type="match status" value="1"/>
</dbReference>
<dbReference type="Proteomes" id="UP000071561">
    <property type="component" value="Chromosome"/>
</dbReference>
<dbReference type="OrthoDB" id="6638511at2"/>
<evidence type="ECO:0000256" key="1">
    <source>
        <dbReference type="ARBA" id="ARBA00022676"/>
    </source>
</evidence>
<evidence type="ECO:0000313" key="5">
    <source>
        <dbReference type="Proteomes" id="UP000071561"/>
    </source>
</evidence>
<proteinExistence type="predicted"/>
<protein>
    <submittedName>
        <fullName evidence="4">Glycosyl transferase family 2</fullName>
    </submittedName>
</protein>
<gene>
    <name evidence="4" type="ORF">AY601_4546</name>
</gene>
<dbReference type="KEGG" id="pcm:AY601_4546"/>
<dbReference type="Gene3D" id="3.90.550.10">
    <property type="entry name" value="Spore Coat Polysaccharide Biosynthesis Protein SpsA, Chain A"/>
    <property type="match status" value="1"/>
</dbReference>
<accession>A0A127VJ78</accession>
<evidence type="ECO:0000259" key="3">
    <source>
        <dbReference type="Pfam" id="PF00535"/>
    </source>
</evidence>
<dbReference type="SUPFAM" id="SSF53448">
    <property type="entry name" value="Nucleotide-diphospho-sugar transferases"/>
    <property type="match status" value="1"/>
</dbReference>
<dbReference type="PANTHER" id="PTHR22916:SF51">
    <property type="entry name" value="GLYCOSYLTRANSFERASE EPSH-RELATED"/>
    <property type="match status" value="1"/>
</dbReference>
<dbReference type="Pfam" id="PF00535">
    <property type="entry name" value="Glycos_transf_2"/>
    <property type="match status" value="1"/>
</dbReference>
<organism evidence="4 5">
    <name type="scientific">Pedobacter cryoconitis</name>
    <dbReference type="NCBI Taxonomy" id="188932"/>
    <lineage>
        <taxon>Bacteria</taxon>
        <taxon>Pseudomonadati</taxon>
        <taxon>Bacteroidota</taxon>
        <taxon>Sphingobacteriia</taxon>
        <taxon>Sphingobacteriales</taxon>
        <taxon>Sphingobacteriaceae</taxon>
        <taxon>Pedobacter</taxon>
    </lineage>
</organism>
<dbReference type="PATRIC" id="fig|188932.3.peg.4714"/>
<evidence type="ECO:0000313" key="4">
    <source>
        <dbReference type="EMBL" id="AMQ01384.1"/>
    </source>
</evidence>
<evidence type="ECO:0000256" key="2">
    <source>
        <dbReference type="ARBA" id="ARBA00022679"/>
    </source>
</evidence>
<dbReference type="AlphaFoldDB" id="A0A127VJ78"/>
<dbReference type="EMBL" id="CP014504">
    <property type="protein sequence ID" value="AMQ01384.1"/>
    <property type="molecule type" value="Genomic_DNA"/>
</dbReference>
<dbReference type="RefSeq" id="WP_068405439.1">
    <property type="nucleotide sequence ID" value="NZ_CP014504.1"/>
</dbReference>
<feature type="domain" description="Glycosyltransferase 2-like" evidence="3">
    <location>
        <begin position="11"/>
        <end position="141"/>
    </location>
</feature>
<reference evidence="4 5" key="1">
    <citation type="submission" date="2016-03" db="EMBL/GenBank/DDBJ databases">
        <title>Complete genome sequence of Pedobacter cryoconitis PAMC 27485.</title>
        <authorList>
            <person name="Lee J."/>
            <person name="Kim O.-S."/>
        </authorList>
    </citation>
    <scope>NUCLEOTIDE SEQUENCE [LARGE SCALE GENOMIC DNA]</scope>
    <source>
        <strain evidence="4 5">PAMC 27485</strain>
    </source>
</reference>
<name>A0A127VJ78_9SPHI</name>
<sequence>MEQRELLMDVSVIIPMYNAESSIQRCVSSVINQTYKGSVEIIIVNDGSTDNGKLLVDDYIVKNAHANIILIDKENGGVSSARNEGMKVSSGDFIAFLDSDDEWLPSKLQRQLEILEKDTSIDFLAGIIFEAPEEQSGRLKEIVLKNLIFKNYFQPSTVIMKKEVYATIGDFNESQRFAEEGNYFMRIASQFKCALLYEKLIVYGDGKSGFGESGLSANLLEMEKGELLNLRFAYTNGYINGPVYILAKSYSLLKYLRRILIVKMRKI</sequence>
<dbReference type="InterPro" id="IPR001173">
    <property type="entry name" value="Glyco_trans_2-like"/>
</dbReference>
<dbReference type="InterPro" id="IPR029044">
    <property type="entry name" value="Nucleotide-diphossugar_trans"/>
</dbReference>
<dbReference type="GO" id="GO:0016758">
    <property type="term" value="F:hexosyltransferase activity"/>
    <property type="evidence" value="ECO:0007669"/>
    <property type="project" value="UniProtKB-ARBA"/>
</dbReference>
<keyword evidence="5" id="KW-1185">Reference proteome</keyword>
<dbReference type="PANTHER" id="PTHR22916">
    <property type="entry name" value="GLYCOSYLTRANSFERASE"/>
    <property type="match status" value="1"/>
</dbReference>
<keyword evidence="2 4" id="KW-0808">Transferase</keyword>
<keyword evidence="1" id="KW-0328">Glycosyltransferase</keyword>